<dbReference type="GeneID" id="87588992"/>
<evidence type="ECO:0000256" key="1">
    <source>
        <dbReference type="SAM" id="SignalP"/>
    </source>
</evidence>
<evidence type="ECO:0000313" key="3">
    <source>
        <dbReference type="EMBL" id="KLH95859.1"/>
    </source>
</evidence>
<dbReference type="RefSeq" id="WP_047074861.1">
    <property type="nucleotide sequence ID" value="NZ_BJOL01000047.1"/>
</dbReference>
<sequence>MKNVKKTLLSLIALATLAIPSMAYADGYHARSVTYGNYQAINGFLKIPSSYAGNEKPSIEAYPEMFFGMYNKENKGFDIGLAYGLNGKREWRLVFWSSPEAYANQWASSDHAVPKVKPNDELQVQATVLKKNNEYYAQADVYKNGSWIDGFEVPINADWAADFLANGGNFNRELNIAANSSFDIYTKSGAYFNNAQWGKTWLIKDINNSDSWTGWTTDISQNYEQGPDEGGSDLKGSKVFTTQTVKDGFIIDIVSMNFRK</sequence>
<reference evidence="3 4" key="1">
    <citation type="submission" date="2015-05" db="EMBL/GenBank/DDBJ databases">
        <title>Genome sequencing project for genomic taxonomy and phylogenomics of Bacillus-like bacteria.</title>
        <authorList>
            <person name="Liu B."/>
            <person name="Wang J."/>
            <person name="Zhu Y."/>
            <person name="Liu G."/>
            <person name="Chen Q."/>
            <person name="Chen Z."/>
            <person name="Lan J."/>
            <person name="Che J."/>
            <person name="Ge C."/>
            <person name="Shi H."/>
            <person name="Pan Z."/>
            <person name="Liu X."/>
        </authorList>
    </citation>
    <scope>NUCLEOTIDE SEQUENCE [LARGE SCALE GENOMIC DNA]</scope>
    <source>
        <strain evidence="3 4">DSM 9885</strain>
    </source>
</reference>
<reference evidence="2 5" key="2">
    <citation type="submission" date="2019-06" db="EMBL/GenBank/DDBJ databases">
        <title>Whole genome shotgun sequence of Brevibacillus formosus NBRC 15716.</title>
        <authorList>
            <person name="Hosoyama A."/>
            <person name="Uohara A."/>
            <person name="Ohji S."/>
            <person name="Ichikawa N."/>
        </authorList>
    </citation>
    <scope>NUCLEOTIDE SEQUENCE [LARGE SCALE GENOMIC DNA]</scope>
    <source>
        <strain evidence="2 5">NBRC 15716</strain>
    </source>
</reference>
<accession>A0A837KHR4</accession>
<feature type="chain" id="PRO_5032458562" evidence="1">
    <location>
        <begin position="26"/>
        <end position="260"/>
    </location>
</feature>
<evidence type="ECO:0000313" key="5">
    <source>
        <dbReference type="Proteomes" id="UP000319498"/>
    </source>
</evidence>
<dbReference type="EMBL" id="BJOL01000047">
    <property type="protein sequence ID" value="GED61429.1"/>
    <property type="molecule type" value="Genomic_DNA"/>
</dbReference>
<dbReference type="OrthoDB" id="177316at2"/>
<proteinExistence type="predicted"/>
<dbReference type="Proteomes" id="UP000035218">
    <property type="component" value="Unassembled WGS sequence"/>
</dbReference>
<keyword evidence="1" id="KW-0732">Signal</keyword>
<evidence type="ECO:0000313" key="2">
    <source>
        <dbReference type="EMBL" id="GED61429.1"/>
    </source>
</evidence>
<organism evidence="3 4">
    <name type="scientific">Brevibacillus formosus</name>
    <dbReference type="NCBI Taxonomy" id="54913"/>
    <lineage>
        <taxon>Bacteria</taxon>
        <taxon>Bacillati</taxon>
        <taxon>Bacillota</taxon>
        <taxon>Bacilli</taxon>
        <taxon>Bacillales</taxon>
        <taxon>Paenibacillaceae</taxon>
        <taxon>Brevibacillus</taxon>
    </lineage>
</organism>
<evidence type="ECO:0000313" key="4">
    <source>
        <dbReference type="Proteomes" id="UP000035218"/>
    </source>
</evidence>
<feature type="signal peptide" evidence="1">
    <location>
        <begin position="1"/>
        <end position="25"/>
    </location>
</feature>
<comment type="caution">
    <text evidence="3">The sequence shown here is derived from an EMBL/GenBank/DDBJ whole genome shotgun (WGS) entry which is preliminary data.</text>
</comment>
<keyword evidence="5" id="KW-1185">Reference proteome</keyword>
<dbReference type="EMBL" id="LDCN01000016">
    <property type="protein sequence ID" value="KLH95859.1"/>
    <property type="molecule type" value="Genomic_DNA"/>
</dbReference>
<name>A0A837KHR4_9BACL</name>
<dbReference type="Proteomes" id="UP000319498">
    <property type="component" value="Unassembled WGS sequence"/>
</dbReference>
<gene>
    <name evidence="3" type="ORF">AA984_28510</name>
    <name evidence="2" type="ORF">BFO01nite_55610</name>
</gene>
<protein>
    <submittedName>
        <fullName evidence="3">Uncharacterized protein</fullName>
    </submittedName>
</protein>
<dbReference type="AlphaFoldDB" id="A0A837KHR4"/>